<dbReference type="Gene3D" id="6.10.20.40">
    <property type="entry name" value="TEA/ATTS domain"/>
    <property type="match status" value="1"/>
</dbReference>
<protein>
    <recommendedName>
        <fullName evidence="7">TEA domain-containing protein</fullName>
    </recommendedName>
</protein>
<dbReference type="InterPro" id="IPR000818">
    <property type="entry name" value="TEA/ATTS_dom"/>
</dbReference>
<evidence type="ECO:0000256" key="6">
    <source>
        <dbReference type="SAM" id="Phobius"/>
    </source>
</evidence>
<feature type="compositionally biased region" description="Low complexity" evidence="5">
    <location>
        <begin position="140"/>
        <end position="152"/>
    </location>
</feature>
<evidence type="ECO:0000313" key="8">
    <source>
        <dbReference type="EMBL" id="VEL24976.1"/>
    </source>
</evidence>
<comment type="subcellular location">
    <subcellularLocation>
        <location evidence="1">Nucleus</location>
    </subcellularLocation>
</comment>
<dbReference type="Pfam" id="PF01285">
    <property type="entry name" value="TEA"/>
    <property type="match status" value="1"/>
</dbReference>
<evidence type="ECO:0000313" key="9">
    <source>
        <dbReference type="Proteomes" id="UP000784294"/>
    </source>
</evidence>
<name>A0A448X0I6_9PLAT</name>
<dbReference type="InterPro" id="IPR038096">
    <property type="entry name" value="TEA/ATTS_sf"/>
</dbReference>
<feature type="domain" description="TEA" evidence="7">
    <location>
        <begin position="1"/>
        <end position="27"/>
    </location>
</feature>
<evidence type="ECO:0000256" key="3">
    <source>
        <dbReference type="ARBA" id="ARBA00023163"/>
    </source>
</evidence>
<dbReference type="AlphaFoldDB" id="A0A448X0I6"/>
<feature type="region of interest" description="Disordered" evidence="5">
    <location>
        <begin position="185"/>
        <end position="213"/>
    </location>
</feature>
<evidence type="ECO:0000256" key="5">
    <source>
        <dbReference type="SAM" id="MobiDB-lite"/>
    </source>
</evidence>
<feature type="transmembrane region" description="Helical" evidence="6">
    <location>
        <begin position="235"/>
        <end position="255"/>
    </location>
</feature>
<dbReference type="GO" id="GO:0048568">
    <property type="term" value="P:embryonic organ development"/>
    <property type="evidence" value="ECO:0007669"/>
    <property type="project" value="TreeGrafter"/>
</dbReference>
<keyword evidence="6" id="KW-0472">Membrane</keyword>
<comment type="caution">
    <text evidence="8">The sequence shown here is derived from an EMBL/GenBank/DDBJ whole genome shotgun (WGS) entry which is preliminary data.</text>
</comment>
<sequence length="263" mass="29280">MIARYIKLRTGKTRTRKQVSSHIQVLARRRSKEKQHQQHPLQDQCMLQDCQSSNDVQFFSASAGWFEPNDLPSPSSTSTSLTLCSFSTVTTAARCLRDGQTELASAAWTEPKSVKRTSSHLAASMPFEKTPEPTAIPLLTPSSQPHPQTPQTRVDRLPPSEGVAPISGPVNLAAGLIDPEWTRFEPGSLDSRRDSATKRLGRQNSRLTQTHSSQNQWSDRIVMSFDDSACRLKKLFLILFIIVVGITTEHCLVGANQKHHLKL</sequence>
<dbReference type="GO" id="GO:0000978">
    <property type="term" value="F:RNA polymerase II cis-regulatory region sequence-specific DNA binding"/>
    <property type="evidence" value="ECO:0007669"/>
    <property type="project" value="TreeGrafter"/>
</dbReference>
<evidence type="ECO:0000256" key="4">
    <source>
        <dbReference type="ARBA" id="ARBA00023242"/>
    </source>
</evidence>
<evidence type="ECO:0000256" key="2">
    <source>
        <dbReference type="ARBA" id="ARBA00023015"/>
    </source>
</evidence>
<dbReference type="PANTHER" id="PTHR11834">
    <property type="entry name" value="TRANSCRIPTIONAL ENHANCER FACTOR TEF RELATED"/>
    <property type="match status" value="1"/>
</dbReference>
<keyword evidence="3" id="KW-0804">Transcription</keyword>
<dbReference type="GO" id="GO:0005667">
    <property type="term" value="C:transcription regulator complex"/>
    <property type="evidence" value="ECO:0007669"/>
    <property type="project" value="TreeGrafter"/>
</dbReference>
<keyword evidence="6" id="KW-0812">Transmembrane</keyword>
<gene>
    <name evidence="8" type="ORF">PXEA_LOCUS18416</name>
</gene>
<accession>A0A448X0I6</accession>
<reference evidence="8" key="1">
    <citation type="submission" date="2018-11" db="EMBL/GenBank/DDBJ databases">
        <authorList>
            <consortium name="Pathogen Informatics"/>
        </authorList>
    </citation>
    <scope>NUCLEOTIDE SEQUENCE</scope>
</reference>
<dbReference type="InterPro" id="IPR050937">
    <property type="entry name" value="TEC1_TEAD_TF"/>
</dbReference>
<keyword evidence="6" id="KW-1133">Transmembrane helix</keyword>
<dbReference type="PANTHER" id="PTHR11834:SF0">
    <property type="entry name" value="PROTEIN SCALLOPED"/>
    <property type="match status" value="1"/>
</dbReference>
<dbReference type="EMBL" id="CAAALY010070954">
    <property type="protein sequence ID" value="VEL24976.1"/>
    <property type="molecule type" value="Genomic_DNA"/>
</dbReference>
<keyword evidence="9" id="KW-1185">Reference proteome</keyword>
<evidence type="ECO:0000256" key="1">
    <source>
        <dbReference type="ARBA" id="ARBA00004123"/>
    </source>
</evidence>
<dbReference type="GO" id="GO:0005634">
    <property type="term" value="C:nucleus"/>
    <property type="evidence" value="ECO:0007669"/>
    <property type="project" value="UniProtKB-SubCell"/>
</dbReference>
<dbReference type="Proteomes" id="UP000784294">
    <property type="component" value="Unassembled WGS sequence"/>
</dbReference>
<keyword evidence="4" id="KW-0539">Nucleus</keyword>
<proteinExistence type="predicted"/>
<feature type="region of interest" description="Disordered" evidence="5">
    <location>
        <begin position="126"/>
        <end position="165"/>
    </location>
</feature>
<dbReference type="GO" id="GO:0035329">
    <property type="term" value="P:hippo signaling"/>
    <property type="evidence" value="ECO:0007669"/>
    <property type="project" value="TreeGrafter"/>
</dbReference>
<dbReference type="OrthoDB" id="6282484at2759"/>
<feature type="compositionally biased region" description="Polar residues" evidence="5">
    <location>
        <begin position="202"/>
        <end position="213"/>
    </location>
</feature>
<keyword evidence="2" id="KW-0805">Transcription regulation</keyword>
<dbReference type="GO" id="GO:0000981">
    <property type="term" value="F:DNA-binding transcription factor activity, RNA polymerase II-specific"/>
    <property type="evidence" value="ECO:0007669"/>
    <property type="project" value="TreeGrafter"/>
</dbReference>
<evidence type="ECO:0000259" key="7">
    <source>
        <dbReference type="Pfam" id="PF01285"/>
    </source>
</evidence>
<organism evidence="8 9">
    <name type="scientific">Protopolystoma xenopodis</name>
    <dbReference type="NCBI Taxonomy" id="117903"/>
    <lineage>
        <taxon>Eukaryota</taxon>
        <taxon>Metazoa</taxon>
        <taxon>Spiralia</taxon>
        <taxon>Lophotrochozoa</taxon>
        <taxon>Platyhelminthes</taxon>
        <taxon>Monogenea</taxon>
        <taxon>Polyopisthocotylea</taxon>
        <taxon>Polystomatidea</taxon>
        <taxon>Polystomatidae</taxon>
        <taxon>Protopolystoma</taxon>
    </lineage>
</organism>